<reference evidence="1 2" key="1">
    <citation type="journal article" date="2020" name="Nature">
        <title>Six reference-quality genomes reveal evolution of bat adaptations.</title>
        <authorList>
            <person name="Jebb D."/>
            <person name="Huang Z."/>
            <person name="Pippel M."/>
            <person name="Hughes G.M."/>
            <person name="Lavrichenko K."/>
            <person name="Devanna P."/>
            <person name="Winkler S."/>
            <person name="Jermiin L.S."/>
            <person name="Skirmuntt E.C."/>
            <person name="Katzourakis A."/>
            <person name="Burkitt-Gray L."/>
            <person name="Ray D.A."/>
            <person name="Sullivan K.A.M."/>
            <person name="Roscito J.G."/>
            <person name="Kirilenko B.M."/>
            <person name="Davalos L.M."/>
            <person name="Corthals A.P."/>
            <person name="Power M.L."/>
            <person name="Jones G."/>
            <person name="Ransome R.D."/>
            <person name="Dechmann D.K.N."/>
            <person name="Locatelli A.G."/>
            <person name="Puechmaille S.J."/>
            <person name="Fedrigo O."/>
            <person name="Jarvis E.D."/>
            <person name="Hiller M."/>
            <person name="Vernes S.C."/>
            <person name="Myers E.W."/>
            <person name="Teeling E.C."/>
        </authorList>
    </citation>
    <scope>NUCLEOTIDE SEQUENCE [LARGE SCALE GENOMIC DNA]</scope>
    <source>
        <strain evidence="1">Bat1K_MPI-CBG_1</strain>
    </source>
</reference>
<evidence type="ECO:0000313" key="1">
    <source>
        <dbReference type="EMBL" id="KAF6094833.1"/>
    </source>
</evidence>
<organism evidence="1 2">
    <name type="scientific">Phyllostomus discolor</name>
    <name type="common">pale spear-nosed bat</name>
    <dbReference type="NCBI Taxonomy" id="89673"/>
    <lineage>
        <taxon>Eukaryota</taxon>
        <taxon>Metazoa</taxon>
        <taxon>Chordata</taxon>
        <taxon>Craniata</taxon>
        <taxon>Vertebrata</taxon>
        <taxon>Euteleostomi</taxon>
        <taxon>Mammalia</taxon>
        <taxon>Eutheria</taxon>
        <taxon>Laurasiatheria</taxon>
        <taxon>Chiroptera</taxon>
        <taxon>Yangochiroptera</taxon>
        <taxon>Phyllostomidae</taxon>
        <taxon>Phyllostominae</taxon>
        <taxon>Phyllostomus</taxon>
    </lineage>
</organism>
<gene>
    <name evidence="1" type="ORF">HJG60_011922</name>
</gene>
<dbReference type="Proteomes" id="UP000664940">
    <property type="component" value="Unassembled WGS sequence"/>
</dbReference>
<sequence>MFAEDGREQRVPPSSPTIRPMTLQFFPGIKRIIRNQKPHSAIPTYITHPPHYPCSDRCSPVGWASSCKPKSHRFDSWSEHKPGLQARSLVGGVPEATEIDISVAHPCLSPSFSLSSPLLTIDK</sequence>
<protein>
    <submittedName>
        <fullName evidence="1">Uncharacterized protein</fullName>
    </submittedName>
</protein>
<evidence type="ECO:0000313" key="2">
    <source>
        <dbReference type="Proteomes" id="UP000664940"/>
    </source>
</evidence>
<dbReference type="AlphaFoldDB" id="A0A833ZEA7"/>
<dbReference type="EMBL" id="JABVXQ010000008">
    <property type="protein sequence ID" value="KAF6094833.1"/>
    <property type="molecule type" value="Genomic_DNA"/>
</dbReference>
<accession>A0A833ZEA7</accession>
<comment type="caution">
    <text evidence="1">The sequence shown here is derived from an EMBL/GenBank/DDBJ whole genome shotgun (WGS) entry which is preliminary data.</text>
</comment>
<proteinExistence type="predicted"/>
<name>A0A833ZEA7_9CHIR</name>